<keyword evidence="3" id="KW-1185">Reference proteome</keyword>
<feature type="compositionally biased region" description="Basic residues" evidence="1">
    <location>
        <begin position="204"/>
        <end position="213"/>
    </location>
</feature>
<reference evidence="2" key="1">
    <citation type="submission" date="2019-06" db="EMBL/GenBank/DDBJ databases">
        <authorList>
            <person name="Zheng W."/>
        </authorList>
    </citation>
    <scope>NUCLEOTIDE SEQUENCE</scope>
    <source>
        <strain evidence="2">QDHG01</strain>
    </source>
</reference>
<dbReference type="AlphaFoldDB" id="A0A8J8NZH8"/>
<proteinExistence type="predicted"/>
<feature type="compositionally biased region" description="Polar residues" evidence="1">
    <location>
        <begin position="144"/>
        <end position="159"/>
    </location>
</feature>
<feature type="region of interest" description="Disordered" evidence="1">
    <location>
        <begin position="125"/>
        <end position="169"/>
    </location>
</feature>
<evidence type="ECO:0000313" key="3">
    <source>
        <dbReference type="Proteomes" id="UP000785679"/>
    </source>
</evidence>
<organism evidence="2 3">
    <name type="scientific">Halteria grandinella</name>
    <dbReference type="NCBI Taxonomy" id="5974"/>
    <lineage>
        <taxon>Eukaryota</taxon>
        <taxon>Sar</taxon>
        <taxon>Alveolata</taxon>
        <taxon>Ciliophora</taxon>
        <taxon>Intramacronucleata</taxon>
        <taxon>Spirotrichea</taxon>
        <taxon>Stichotrichia</taxon>
        <taxon>Sporadotrichida</taxon>
        <taxon>Halteriidae</taxon>
        <taxon>Halteria</taxon>
    </lineage>
</organism>
<evidence type="ECO:0000256" key="1">
    <source>
        <dbReference type="SAM" id="MobiDB-lite"/>
    </source>
</evidence>
<sequence>MKNAQMRPGTGQNNSSYLMLGETLDPLMGSESSMGTQINSKFKNYNRNVSPLIPSKQKKAKVQASDQQLNFHDIRHGPQYQHPVVSDLDTINEEMKSHYSHATNIRENRGGLPTLSRKGETFVSQGLDDDIDNEDFDNEDKTFSDSGSNDGVSMNSNLHPKSHAGGAGQSKLQVDWASVTGSDRALSDNKKLAARILRSSTQSKKNKSGKKSNRGSNFNVDRANSSMNVKNKKKVTFPADQFLRIIHEVESYKIYYQPQSTVNNSCCCLLF</sequence>
<gene>
    <name evidence="2" type="ORF">FGO68_gene6737</name>
</gene>
<dbReference type="EMBL" id="RRYP01004354">
    <property type="protein sequence ID" value="TNV82931.1"/>
    <property type="molecule type" value="Genomic_DNA"/>
</dbReference>
<name>A0A8J8NZH8_HALGN</name>
<feature type="compositionally biased region" description="Acidic residues" evidence="1">
    <location>
        <begin position="127"/>
        <end position="138"/>
    </location>
</feature>
<dbReference type="Proteomes" id="UP000785679">
    <property type="component" value="Unassembled WGS sequence"/>
</dbReference>
<feature type="region of interest" description="Disordered" evidence="1">
    <location>
        <begin position="197"/>
        <end position="222"/>
    </location>
</feature>
<comment type="caution">
    <text evidence="2">The sequence shown here is derived from an EMBL/GenBank/DDBJ whole genome shotgun (WGS) entry which is preliminary data.</text>
</comment>
<accession>A0A8J8NZH8</accession>
<protein>
    <submittedName>
        <fullName evidence="2">Uncharacterized protein</fullName>
    </submittedName>
</protein>
<evidence type="ECO:0000313" key="2">
    <source>
        <dbReference type="EMBL" id="TNV82931.1"/>
    </source>
</evidence>